<reference evidence="2" key="1">
    <citation type="journal article" date="2012" name="PLoS Genet.">
        <title>The genomes of the fungal plant pathogens Cladosporium fulvum and Dothistroma septosporum reveal adaptation to different hosts and lifestyles but also signatures of common ancestry.</title>
        <authorList>
            <person name="de Wit P.J.G.M."/>
            <person name="van der Burgt A."/>
            <person name="Oekmen B."/>
            <person name="Stergiopoulos I."/>
            <person name="Abd-Elsalam K.A."/>
            <person name="Aerts A.L."/>
            <person name="Bahkali A.H."/>
            <person name="Beenen H.G."/>
            <person name="Chettri P."/>
            <person name="Cox M.P."/>
            <person name="Datema E."/>
            <person name="de Vries R.P."/>
            <person name="Dhillon B."/>
            <person name="Ganley A.R."/>
            <person name="Griffiths S.A."/>
            <person name="Guo Y."/>
            <person name="Hamelin R.C."/>
            <person name="Henrissat B."/>
            <person name="Kabir M.S."/>
            <person name="Jashni M.K."/>
            <person name="Kema G."/>
            <person name="Klaubauf S."/>
            <person name="Lapidus A."/>
            <person name="Levasseur A."/>
            <person name="Lindquist E."/>
            <person name="Mehrabi R."/>
            <person name="Ohm R.A."/>
            <person name="Owen T.J."/>
            <person name="Salamov A."/>
            <person name="Schwelm A."/>
            <person name="Schijlen E."/>
            <person name="Sun H."/>
            <person name="van den Burg H.A."/>
            <person name="van Ham R.C.H.J."/>
            <person name="Zhang S."/>
            <person name="Goodwin S.B."/>
            <person name="Grigoriev I.V."/>
            <person name="Collemare J."/>
            <person name="Bradshaw R.E."/>
        </authorList>
    </citation>
    <scope>NUCLEOTIDE SEQUENCE [LARGE SCALE GENOMIC DNA]</scope>
    <source>
        <strain evidence="2">NZE10 / CBS 128990</strain>
    </source>
</reference>
<dbReference type="Proteomes" id="UP000016933">
    <property type="component" value="Unassembled WGS sequence"/>
</dbReference>
<gene>
    <name evidence="1" type="ORF">DOTSEDRAFT_69352</name>
</gene>
<evidence type="ECO:0000313" key="1">
    <source>
        <dbReference type="EMBL" id="EME47386.1"/>
    </source>
</evidence>
<dbReference type="HOGENOM" id="CLU_2580246_0_0_1"/>
<keyword evidence="2" id="KW-1185">Reference proteome</keyword>
<protein>
    <submittedName>
        <fullName evidence="1">Uncharacterized protein</fullName>
    </submittedName>
</protein>
<proteinExistence type="predicted"/>
<sequence>MQMSLGGGSLEVVQISEIYVCCLLDSALISVSPIPDAGICHCGLCKTMCKEMRVDVVQGQPCLIVGREYTLCPPGIASMGP</sequence>
<dbReference type="EMBL" id="KB446536">
    <property type="protein sequence ID" value="EME47386.1"/>
    <property type="molecule type" value="Genomic_DNA"/>
</dbReference>
<accession>N1PV84</accession>
<dbReference type="AlphaFoldDB" id="N1PV84"/>
<organism evidence="1 2">
    <name type="scientific">Dothistroma septosporum (strain NZE10 / CBS 128990)</name>
    <name type="common">Red band needle blight fungus</name>
    <name type="synonym">Mycosphaerella pini</name>
    <dbReference type="NCBI Taxonomy" id="675120"/>
    <lineage>
        <taxon>Eukaryota</taxon>
        <taxon>Fungi</taxon>
        <taxon>Dikarya</taxon>
        <taxon>Ascomycota</taxon>
        <taxon>Pezizomycotina</taxon>
        <taxon>Dothideomycetes</taxon>
        <taxon>Dothideomycetidae</taxon>
        <taxon>Mycosphaerellales</taxon>
        <taxon>Mycosphaerellaceae</taxon>
        <taxon>Dothistroma</taxon>
    </lineage>
</organism>
<reference evidence="1 2" key="2">
    <citation type="journal article" date="2012" name="PLoS Pathog.">
        <title>Diverse lifestyles and strategies of plant pathogenesis encoded in the genomes of eighteen Dothideomycetes fungi.</title>
        <authorList>
            <person name="Ohm R.A."/>
            <person name="Feau N."/>
            <person name="Henrissat B."/>
            <person name="Schoch C.L."/>
            <person name="Horwitz B.A."/>
            <person name="Barry K.W."/>
            <person name="Condon B.J."/>
            <person name="Copeland A.C."/>
            <person name="Dhillon B."/>
            <person name="Glaser F."/>
            <person name="Hesse C.N."/>
            <person name="Kosti I."/>
            <person name="LaButti K."/>
            <person name="Lindquist E.A."/>
            <person name="Lucas S."/>
            <person name="Salamov A.A."/>
            <person name="Bradshaw R.E."/>
            <person name="Ciuffetti L."/>
            <person name="Hamelin R.C."/>
            <person name="Kema G.H.J."/>
            <person name="Lawrence C."/>
            <person name="Scott J.A."/>
            <person name="Spatafora J.W."/>
            <person name="Turgeon B.G."/>
            <person name="de Wit P.J.G.M."/>
            <person name="Zhong S."/>
            <person name="Goodwin S.B."/>
            <person name="Grigoriev I.V."/>
        </authorList>
    </citation>
    <scope>NUCLEOTIDE SEQUENCE [LARGE SCALE GENOMIC DNA]</scope>
    <source>
        <strain evidence="2">NZE10 / CBS 128990</strain>
    </source>
</reference>
<name>N1PV84_DOTSN</name>
<evidence type="ECO:0000313" key="2">
    <source>
        <dbReference type="Proteomes" id="UP000016933"/>
    </source>
</evidence>
<feature type="non-terminal residue" evidence="1">
    <location>
        <position position="81"/>
    </location>
</feature>